<gene>
    <name evidence="6" type="ORF">ECRASSUSDP1_LOCUS4980</name>
</gene>
<evidence type="ECO:0000256" key="2">
    <source>
        <dbReference type="ARBA" id="ARBA00022670"/>
    </source>
</evidence>
<dbReference type="SUPFAM" id="SSF54001">
    <property type="entry name" value="Cysteine proteinases"/>
    <property type="match status" value="1"/>
</dbReference>
<dbReference type="InterPro" id="IPR038765">
    <property type="entry name" value="Papain-like_cys_pep_sf"/>
</dbReference>
<comment type="similarity">
    <text evidence="1">Belongs to the peptidase C48 family.</text>
</comment>
<feature type="compositionally biased region" description="Basic residues" evidence="4">
    <location>
        <begin position="185"/>
        <end position="194"/>
    </location>
</feature>
<dbReference type="PROSITE" id="PS50600">
    <property type="entry name" value="ULP_PROTEASE"/>
    <property type="match status" value="1"/>
</dbReference>
<feature type="region of interest" description="Disordered" evidence="4">
    <location>
        <begin position="133"/>
        <end position="153"/>
    </location>
</feature>
<evidence type="ECO:0000256" key="3">
    <source>
        <dbReference type="ARBA" id="ARBA00022801"/>
    </source>
</evidence>
<feature type="compositionally biased region" description="Low complexity" evidence="4">
    <location>
        <begin position="201"/>
        <end position="223"/>
    </location>
</feature>
<dbReference type="GO" id="GO:0008234">
    <property type="term" value="F:cysteine-type peptidase activity"/>
    <property type="evidence" value="ECO:0007669"/>
    <property type="project" value="InterPro"/>
</dbReference>
<feature type="domain" description="Ubiquitin-like protease family profile" evidence="5">
    <location>
        <begin position="296"/>
        <end position="506"/>
    </location>
</feature>
<evidence type="ECO:0000259" key="5">
    <source>
        <dbReference type="PROSITE" id="PS50600"/>
    </source>
</evidence>
<feature type="region of interest" description="Disordered" evidence="4">
    <location>
        <begin position="174"/>
        <end position="275"/>
    </location>
</feature>
<dbReference type="AlphaFoldDB" id="A0AAD1X7E7"/>
<feature type="compositionally biased region" description="Pro residues" evidence="4">
    <location>
        <begin position="255"/>
        <end position="264"/>
    </location>
</feature>
<name>A0AAD1X7E7_EUPCR</name>
<evidence type="ECO:0000256" key="1">
    <source>
        <dbReference type="ARBA" id="ARBA00005234"/>
    </source>
</evidence>
<comment type="caution">
    <text evidence="6">The sequence shown here is derived from an EMBL/GenBank/DDBJ whole genome shotgun (WGS) entry which is preliminary data.</text>
</comment>
<dbReference type="InterPro" id="IPR003653">
    <property type="entry name" value="Peptidase_C48_C"/>
</dbReference>
<proteinExistence type="inferred from homology"/>
<organism evidence="6 7">
    <name type="scientific">Euplotes crassus</name>
    <dbReference type="NCBI Taxonomy" id="5936"/>
    <lineage>
        <taxon>Eukaryota</taxon>
        <taxon>Sar</taxon>
        <taxon>Alveolata</taxon>
        <taxon>Ciliophora</taxon>
        <taxon>Intramacronucleata</taxon>
        <taxon>Spirotrichea</taxon>
        <taxon>Hypotrichia</taxon>
        <taxon>Euplotida</taxon>
        <taxon>Euplotidae</taxon>
        <taxon>Moneuplotes</taxon>
    </lineage>
</organism>
<dbReference type="Gene3D" id="3.40.395.10">
    <property type="entry name" value="Adenoviral Proteinase, Chain A"/>
    <property type="match status" value="1"/>
</dbReference>
<evidence type="ECO:0000313" key="7">
    <source>
        <dbReference type="Proteomes" id="UP001295684"/>
    </source>
</evidence>
<feature type="compositionally biased region" description="Pro residues" evidence="4">
    <location>
        <begin position="224"/>
        <end position="248"/>
    </location>
</feature>
<protein>
    <recommendedName>
        <fullName evidence="5">Ubiquitin-like protease family profile domain-containing protein</fullName>
    </recommendedName>
</protein>
<evidence type="ECO:0000256" key="4">
    <source>
        <dbReference type="SAM" id="MobiDB-lite"/>
    </source>
</evidence>
<dbReference type="Pfam" id="PF02902">
    <property type="entry name" value="Peptidase_C48"/>
    <property type="match status" value="1"/>
</dbReference>
<keyword evidence="7" id="KW-1185">Reference proteome</keyword>
<accession>A0AAD1X7E7</accession>
<reference evidence="6" key="1">
    <citation type="submission" date="2023-07" db="EMBL/GenBank/DDBJ databases">
        <authorList>
            <consortium name="AG Swart"/>
            <person name="Singh M."/>
            <person name="Singh A."/>
            <person name="Seah K."/>
            <person name="Emmerich C."/>
        </authorList>
    </citation>
    <scope>NUCLEOTIDE SEQUENCE</scope>
    <source>
        <strain evidence="6">DP1</strain>
    </source>
</reference>
<keyword evidence="2" id="KW-0645">Protease</keyword>
<evidence type="ECO:0000313" key="6">
    <source>
        <dbReference type="EMBL" id="CAI2363644.1"/>
    </source>
</evidence>
<keyword evidence="3" id="KW-0378">Hydrolase</keyword>
<dbReference type="Proteomes" id="UP001295684">
    <property type="component" value="Unassembled WGS sequence"/>
</dbReference>
<feature type="compositionally biased region" description="Basic and acidic residues" evidence="4">
    <location>
        <begin position="142"/>
        <end position="153"/>
    </location>
</feature>
<dbReference type="EMBL" id="CAMPGE010004795">
    <property type="protein sequence ID" value="CAI2363644.1"/>
    <property type="molecule type" value="Genomic_DNA"/>
</dbReference>
<dbReference type="GO" id="GO:0006508">
    <property type="term" value="P:proteolysis"/>
    <property type="evidence" value="ECO:0007669"/>
    <property type="project" value="UniProtKB-KW"/>
</dbReference>
<sequence length="586" mass="67292">MEDTKAQRIRTAVKARTFPSQPRERAKAKKMNLEATRNCKKREQKAIKKTQHLSYKTQIFDIFLDQNPRRDRLPHEKSEFTQYELDLVTTNKQGKLLAEMKSKQIIFEELHLRSSYLENEMQLTSNGSVKYRKVPKKANHNIQDRPEVKRKEESNQTITLVVNKVDKLVSPHKKYPILSIQPKPTRARIKKRKNPPPPPTTSLNPPQNPPQTLSSSLPKAASTPTPPLKTPTHPSPPHPSPEITPPVQIPSSPCQDPPQAPNPAPTSVNSPVKPRAAAALQPSLVPSGSLINGLVRLVQMKERADLNVKMQGLLWDYRDKVQELSMEDIIIKDIKDNCKKFLIFKTQFWSYLSDEKVDQAQRYEIADKYIKEMLFAGDRLRFNGEKLIEKIIIPMVNQDHWFLAVVDLVDLRIALYDSMFYKNQDTSLMTFKDLCRYFKNSAIIQAMIQRSKAFYLHGEKIGYFVKRQPMTLSEDFSDFQVYLANCPQQEHLGSSDLHVCLNLYCICIGLSDQFDYIMNETFTRTCLLRSLGNAHISFLHSINPVKRLLWSNIIQPIAQPPIGFPEASPIYPQVGAYIRNIYDSTN</sequence>